<dbReference type="Proteomes" id="UP000217676">
    <property type="component" value="Chromosome"/>
</dbReference>
<dbReference type="EMBL" id="AP017424">
    <property type="protein sequence ID" value="BAU85410.1"/>
    <property type="molecule type" value="Genomic_DNA"/>
</dbReference>
<protein>
    <submittedName>
        <fullName evidence="2">Uncharacterized protein</fullName>
    </submittedName>
</protein>
<dbReference type="AlphaFoldDB" id="A0A160P4D0"/>
<reference evidence="2 3" key="1">
    <citation type="journal article" date="2016" name="Genome Announc.">
        <title>Complete Genome Sequence of Thiostrepton-Producing Streptomyces laurentii ATCC 31255.</title>
        <authorList>
            <person name="Doi K."/>
            <person name="Fujino Y."/>
            <person name="Nagayoshi Y."/>
            <person name="Ohshima T."/>
            <person name="Ogata S."/>
        </authorList>
    </citation>
    <scope>NUCLEOTIDE SEQUENCE [LARGE SCALE GENOMIC DNA]</scope>
    <source>
        <strain evidence="2 3">ATCC 31255</strain>
    </source>
</reference>
<feature type="region of interest" description="Disordered" evidence="1">
    <location>
        <begin position="117"/>
        <end position="139"/>
    </location>
</feature>
<sequence>MNTDPTQPWGVAIDYAGRGLVTEGGHVLRIHLYDNSIGGLTGPDPITGEYPTVYVAAQLTESGPGDVVLRGDGLSLVNGEGGRPVVPDPTAVPRAVEAALADFERRRAAYEALCATWTPTPPTEPSEPAEPADPAGPAA</sequence>
<name>A0A160P4D0_STRLU</name>
<evidence type="ECO:0000313" key="2">
    <source>
        <dbReference type="EMBL" id="BAU85410.1"/>
    </source>
</evidence>
<accession>A0A160P4D0</accession>
<proteinExistence type="predicted"/>
<gene>
    <name evidence="2" type="ORF">SLA_4526</name>
</gene>
<keyword evidence="3" id="KW-1185">Reference proteome</keyword>
<dbReference type="KEGG" id="slau:SLA_4526"/>
<evidence type="ECO:0000256" key="1">
    <source>
        <dbReference type="SAM" id="MobiDB-lite"/>
    </source>
</evidence>
<organism evidence="2 3">
    <name type="scientific">Streptomyces laurentii</name>
    <dbReference type="NCBI Taxonomy" id="39478"/>
    <lineage>
        <taxon>Bacteria</taxon>
        <taxon>Bacillati</taxon>
        <taxon>Actinomycetota</taxon>
        <taxon>Actinomycetes</taxon>
        <taxon>Kitasatosporales</taxon>
        <taxon>Streptomycetaceae</taxon>
        <taxon>Streptomyces</taxon>
    </lineage>
</organism>
<evidence type="ECO:0000313" key="3">
    <source>
        <dbReference type="Proteomes" id="UP000217676"/>
    </source>
</evidence>